<keyword evidence="2" id="KW-1185">Reference proteome</keyword>
<evidence type="ECO:0000313" key="1">
    <source>
        <dbReference type="EMBL" id="EHP29871.1"/>
    </source>
</evidence>
<organism evidence="1 2">
    <name type="scientific">Sulfurimonas gotlandica (strain DSM 19862 / JCM 16533 / GD1)</name>
    <dbReference type="NCBI Taxonomy" id="929558"/>
    <lineage>
        <taxon>Bacteria</taxon>
        <taxon>Pseudomonadati</taxon>
        <taxon>Campylobacterota</taxon>
        <taxon>Epsilonproteobacteria</taxon>
        <taxon>Campylobacterales</taxon>
        <taxon>Sulfurimonadaceae</taxon>
        <taxon>Sulfurimonas</taxon>
    </lineage>
</organism>
<accession>B6BH82</accession>
<accession>H1FSE3</accession>
<dbReference type="AlphaFoldDB" id="B6BH82"/>
<dbReference type="Proteomes" id="UP000006431">
    <property type="component" value="Unassembled WGS sequence"/>
</dbReference>
<sequence length="50" mass="5160">MQPKGFGKNYFSLAAIQAHVSQQKIVAMCASASTLSGKPLTIKIASPPAA</sequence>
<evidence type="ECO:0000313" key="2">
    <source>
        <dbReference type="Proteomes" id="UP000006431"/>
    </source>
</evidence>
<dbReference type="RefSeq" id="WP_008335333.1">
    <property type="nucleotide sequence ID" value="NZ_AFRZ01000001.1"/>
</dbReference>
<comment type="caution">
    <text evidence="1">The sequence shown here is derived from an EMBL/GenBank/DDBJ whole genome shotgun (WGS) entry which is preliminary data.</text>
</comment>
<reference evidence="1 2" key="1">
    <citation type="journal article" date="2012" name="Proc. Natl. Acad. Sci. U.S.A.">
        <title>Genome and physiology of a model Epsilonproteobacterium responsible for sulfide detoxification in marine oxygen depletion zones.</title>
        <authorList>
            <person name="Grote J."/>
            <person name="Schott T."/>
            <person name="Bruckner C.G."/>
            <person name="Glockner F.O."/>
            <person name="Jost G."/>
            <person name="Teeling H."/>
            <person name="Labrenz M."/>
            <person name="Jurgens K."/>
        </authorList>
    </citation>
    <scope>NUCLEOTIDE SEQUENCE [LARGE SCALE GENOMIC DNA]</scope>
    <source>
        <strain evidence="1 2">GD1</strain>
    </source>
</reference>
<proteinExistence type="predicted"/>
<name>B6BH82_SULGG</name>
<dbReference type="STRING" id="929558.SMGD1_1347"/>
<protein>
    <submittedName>
        <fullName evidence="1">Uncharacterized protein</fullName>
    </submittedName>
</protein>
<dbReference type="EMBL" id="AFRZ01000001">
    <property type="protein sequence ID" value="EHP29871.1"/>
    <property type="molecule type" value="Genomic_DNA"/>
</dbReference>
<dbReference type="PATRIC" id="fig|929558.5.peg.1338"/>
<gene>
    <name evidence="1" type="ORF">SMGD1_1347</name>
</gene>
<dbReference type="HOGENOM" id="CLU_3123491_0_0_7"/>